<dbReference type="EMBL" id="OP297535">
    <property type="protein sequence ID" value="UXE03787.1"/>
    <property type="molecule type" value="Genomic_DNA"/>
</dbReference>
<sequence length="78" mass="8889">MSGLLDAQPSPEVARKRDWLRLVLAVSTFLGAKDRNGHIGRYYGHANTDEVNDARDRMSIVREYHYATHVDGSDGRFR</sequence>
<evidence type="ECO:0000313" key="2">
    <source>
        <dbReference type="Proteomes" id="UP001064297"/>
    </source>
</evidence>
<keyword evidence="2" id="KW-1185">Reference proteome</keyword>
<protein>
    <submittedName>
        <fullName evidence="1">Uncharacterized protein</fullName>
    </submittedName>
</protein>
<accession>A0A977KMS0</accession>
<proteinExistence type="predicted"/>
<gene>
    <name evidence="1" type="primary">64</name>
    <name evidence="1" type="ORF">SEA_OBLADI_64</name>
</gene>
<reference evidence="1" key="1">
    <citation type="submission" date="2022-08" db="EMBL/GenBank/DDBJ databases">
        <authorList>
            <person name="Abuwarda M.A."/>
            <person name="Alvarez A."/>
            <person name="Batteikh M."/>
            <person name="Baughman A.P."/>
            <person name="Chavez V."/>
            <person name="Cheng C."/>
            <person name="Cosentino E.J."/>
            <person name="Di Blasi D.L."/>
            <person name="Dooley N.L."/>
            <person name="Empson B.M."/>
            <person name="Erfanian K."/>
            <person name="Esparza P.D."/>
            <person name="Fleming H.S."/>
            <person name="Ghannam M.S."/>
            <person name="Gibbons A.C."/>
            <person name="Gonzalez C."/>
            <person name="Huq N.E."/>
            <person name="Jin K."/>
            <person name="Kamarzar M."/>
            <person name="Khaine A."/>
            <person name="Krug K.R."/>
            <person name="Lee A."/>
            <person name="Liao S."/>
            <person name="Light I."/>
            <person name="Ma Y."/>
            <person name="Magaling J.M."/>
            <person name="McLinden K.C."/>
            <person name="Melkote A."/>
            <person name="Montoya Serpas C.A."/>
            <person name="Niazmandi K."/>
            <person name="Ostroske E.C."/>
            <person name="Paek B.H."/>
            <person name="Rajiv S."/>
            <person name="Santos C.E."/>
            <person name="Semaan S.A."/>
            <person name="Senthilvelan J."/>
            <person name="Sheppy T.E."/>
            <person name="Stephenson J.C."/>
            <person name="Tenney M.E."/>
            <person name="Teoh N."/>
            <person name="Thorp J.P."/>
            <person name="Turon Font G."/>
            <person name="Uvarov E.V."/>
            <person name="Verpukhovskiy P."/>
            <person name="Wang J."/>
            <person name="Whang A.Y."/>
            <person name="Wright N.E."/>
            <person name="Wu M."/>
            <person name="Zhuang C."/>
            <person name="Bruns J.A."/>
            <person name="Chai A.E."/>
            <person name="Parikh H."/>
            <person name="Zorawik M."/>
            <person name="Garza D.R."/>
            <person name="Ngo R.T."/>
            <person name="Reddi K."/>
            <person name="Garcia-Vedrenne A.E."/>
            <person name="Freise A.C."/>
            <person name="Balish M.F."/>
            <person name="Garlena R.A."/>
            <person name="Russell D.A."/>
            <person name="Jacobs-Sera D."/>
            <person name="Hatfull G.F."/>
        </authorList>
    </citation>
    <scope>NUCLEOTIDE SEQUENCE</scope>
</reference>
<organism evidence="1 2">
    <name type="scientific">Gordonia phage ObLaDi</name>
    <dbReference type="NCBI Taxonomy" id="2978487"/>
    <lineage>
        <taxon>Viruses</taxon>
        <taxon>Duplodnaviria</taxon>
        <taxon>Heunggongvirae</taxon>
        <taxon>Uroviricota</taxon>
        <taxon>Caudoviricetes</taxon>
        <taxon>Kruegerviridae</taxon>
        <taxon>Cafassovirus</taxon>
        <taxon>Cafassovirus obladi</taxon>
    </lineage>
</organism>
<dbReference type="Proteomes" id="UP001064297">
    <property type="component" value="Segment"/>
</dbReference>
<name>A0A977KMS0_9CAUD</name>
<evidence type="ECO:0000313" key="1">
    <source>
        <dbReference type="EMBL" id="UXE03787.1"/>
    </source>
</evidence>